<dbReference type="EMBL" id="CP162599">
    <property type="protein sequence ID" value="XDK31590.1"/>
    <property type="molecule type" value="Genomic_DNA"/>
</dbReference>
<dbReference type="InterPro" id="IPR054612">
    <property type="entry name" value="Phage_capsid-like_C"/>
</dbReference>
<sequence length="298" mass="33683">MFTLENEIYTNFWNAMKGKEYDRSVLESISDVGSSSLPAQSLLQMNETIKEENIFRKLGTVIQIESADGVIHAVTSTGEAEIVAEGESISESNDTIQPFKINTFKIASMSRLKKSFILDTQFDLEKYLCTDFAKRFGRAEENKFLNGNGQTEPQGLLQKNATVTTSETGAISYDDLVDLYFSVDVHYRKNSVFMMSDETAMHLRKLKDENGFPIFNGTNNTIFGKPVHISAYMPAIKSGKKAILFGNLDYFWVIERQPIAIKMLTELYSRTNEIGYLAHERVDGQLIHPDAIQILQIK</sequence>
<dbReference type="AlphaFoldDB" id="A0AB39HLZ6"/>
<evidence type="ECO:0000259" key="2">
    <source>
        <dbReference type="Pfam" id="PF05065"/>
    </source>
</evidence>
<organism evidence="3">
    <name type="scientific">Ornithinibacillus sp. 4-3</name>
    <dbReference type="NCBI Taxonomy" id="3231488"/>
    <lineage>
        <taxon>Bacteria</taxon>
        <taxon>Bacillati</taxon>
        <taxon>Bacillota</taxon>
        <taxon>Bacilli</taxon>
        <taxon>Bacillales</taxon>
        <taxon>Bacillaceae</taxon>
        <taxon>Ornithinibacillus</taxon>
    </lineage>
</organism>
<dbReference type="SUPFAM" id="SSF56563">
    <property type="entry name" value="Major capsid protein gp5"/>
    <property type="match status" value="1"/>
</dbReference>
<evidence type="ECO:0000313" key="3">
    <source>
        <dbReference type="EMBL" id="XDK31590.1"/>
    </source>
</evidence>
<reference evidence="3" key="1">
    <citation type="submission" date="2024-07" db="EMBL/GenBank/DDBJ databases">
        <title>Halotolerant mesophilic bacterium Ornithinibacillus sp. 4-3, sp. nov., isolated from soil.</title>
        <authorList>
            <person name="Sidarenka A.V."/>
            <person name="Guliayeva D.E."/>
            <person name="Leanovich S.I."/>
            <person name="Hileuskaya K.S."/>
            <person name="Akhremchuk A.E."/>
            <person name="Sikolenko M.A."/>
            <person name="Valentovich L.N."/>
        </authorList>
    </citation>
    <scope>NUCLEOTIDE SEQUENCE</scope>
    <source>
        <strain evidence="3">4-3</strain>
    </source>
</reference>
<dbReference type="Gene3D" id="3.30.2400.10">
    <property type="entry name" value="Major capsid protein gp5"/>
    <property type="match status" value="1"/>
</dbReference>
<dbReference type="InterPro" id="IPR024455">
    <property type="entry name" value="Phage_capsid"/>
</dbReference>
<comment type="subcellular location">
    <subcellularLocation>
        <location evidence="1">Virion</location>
    </subcellularLocation>
</comment>
<feature type="domain" description="Phage capsid-like C-terminal" evidence="2">
    <location>
        <begin position="43"/>
        <end position="296"/>
    </location>
</feature>
<gene>
    <name evidence="3" type="ORF">AB4Y30_11190</name>
</gene>
<dbReference type="NCBIfam" id="TIGR01554">
    <property type="entry name" value="major_cap_HK97"/>
    <property type="match status" value="1"/>
</dbReference>
<name>A0AB39HLZ6_9BACI</name>
<dbReference type="RefSeq" id="WP_368652316.1">
    <property type="nucleotide sequence ID" value="NZ_CP162599.1"/>
</dbReference>
<dbReference type="Gene3D" id="3.30.2320.10">
    <property type="entry name" value="hypothetical protein PF0899 domain"/>
    <property type="match status" value="1"/>
</dbReference>
<accession>A0AB39HLZ6</accession>
<proteinExistence type="predicted"/>
<protein>
    <submittedName>
        <fullName evidence="3">Phage major capsid protein</fullName>
    </submittedName>
</protein>
<evidence type="ECO:0000256" key="1">
    <source>
        <dbReference type="ARBA" id="ARBA00004328"/>
    </source>
</evidence>
<dbReference type="Pfam" id="PF05065">
    <property type="entry name" value="Phage_capsid"/>
    <property type="match status" value="1"/>
</dbReference>